<evidence type="ECO:0000313" key="3">
    <source>
        <dbReference type="Proteomes" id="UP000239522"/>
    </source>
</evidence>
<dbReference type="AlphaFoldDB" id="A0A2S7L0K4"/>
<gene>
    <name evidence="2" type="ORF">BST83_15670</name>
</gene>
<keyword evidence="1" id="KW-1133">Transmembrane helix</keyword>
<keyword evidence="3" id="KW-1185">Reference proteome</keyword>
<evidence type="ECO:0000256" key="1">
    <source>
        <dbReference type="SAM" id="Phobius"/>
    </source>
</evidence>
<dbReference type="EMBL" id="MQUA01000013">
    <property type="protein sequence ID" value="PQB08401.1"/>
    <property type="molecule type" value="Genomic_DNA"/>
</dbReference>
<feature type="transmembrane region" description="Helical" evidence="1">
    <location>
        <begin position="72"/>
        <end position="94"/>
    </location>
</feature>
<keyword evidence="1" id="KW-0472">Membrane</keyword>
<feature type="transmembrane region" description="Helical" evidence="1">
    <location>
        <begin position="12"/>
        <end position="33"/>
    </location>
</feature>
<comment type="caution">
    <text evidence="2">The sequence shown here is derived from an EMBL/GenBank/DDBJ whole genome shotgun (WGS) entry which is preliminary data.</text>
</comment>
<reference evidence="2 3" key="1">
    <citation type="submission" date="2016-11" db="EMBL/GenBank/DDBJ databases">
        <title>Trade-off between light-utilization and light-protection in marine flavobacteria.</title>
        <authorList>
            <person name="Kumagai Y."/>
        </authorList>
    </citation>
    <scope>NUCLEOTIDE SEQUENCE [LARGE SCALE GENOMIC DNA]</scope>
    <source>
        <strain evidence="2 3">ATCC 700397</strain>
    </source>
</reference>
<protein>
    <submittedName>
        <fullName evidence="2">Uncharacterized protein</fullName>
    </submittedName>
</protein>
<accession>A0A2S7L0K4</accession>
<evidence type="ECO:0000313" key="2">
    <source>
        <dbReference type="EMBL" id="PQB08401.1"/>
    </source>
</evidence>
<organism evidence="2 3">
    <name type="scientific">Polaribacter filamentus</name>
    <dbReference type="NCBI Taxonomy" id="53483"/>
    <lineage>
        <taxon>Bacteria</taxon>
        <taxon>Pseudomonadati</taxon>
        <taxon>Bacteroidota</taxon>
        <taxon>Flavobacteriia</taxon>
        <taxon>Flavobacteriales</taxon>
        <taxon>Flavobacteriaceae</taxon>
    </lineage>
</organism>
<name>A0A2S7L0K4_9FLAO</name>
<dbReference type="Proteomes" id="UP000239522">
    <property type="component" value="Unassembled WGS sequence"/>
</dbReference>
<proteinExistence type="predicted"/>
<keyword evidence="1" id="KW-0812">Transmembrane</keyword>
<sequence>MKKETILNYLNQIKSNVIFTLVVMILSFSIGQLPDLPNSIGFGGFIPMFTPPFIAILTLVIYFFSRIFILKWNWIITIIGAIYNLHEAFDWYFYYKNYK</sequence>
<feature type="transmembrane region" description="Helical" evidence="1">
    <location>
        <begin position="45"/>
        <end position="65"/>
    </location>
</feature>